<evidence type="ECO:0000256" key="7">
    <source>
        <dbReference type="ARBA" id="ARBA00022989"/>
    </source>
</evidence>
<evidence type="ECO:0000256" key="3">
    <source>
        <dbReference type="ARBA" id="ARBA00022448"/>
    </source>
</evidence>
<dbReference type="Proteomes" id="UP001200741">
    <property type="component" value="Unassembled WGS sequence"/>
</dbReference>
<dbReference type="EMBL" id="JAJTWU010000002">
    <property type="protein sequence ID" value="MCE4554269.1"/>
    <property type="molecule type" value="Genomic_DNA"/>
</dbReference>
<proteinExistence type="inferred from homology"/>
<feature type="transmembrane region" description="Helical" evidence="10">
    <location>
        <begin position="282"/>
        <end position="307"/>
    </location>
</feature>
<dbReference type="Pfam" id="PF00482">
    <property type="entry name" value="T2SSF"/>
    <property type="match status" value="2"/>
</dbReference>
<keyword evidence="5" id="KW-0997">Cell inner membrane</keyword>
<dbReference type="Gene3D" id="1.20.81.30">
    <property type="entry name" value="Type II secretion system (T2SS), domain F"/>
    <property type="match status" value="2"/>
</dbReference>
<keyword evidence="6 9" id="KW-0812">Transmembrane</keyword>
<keyword evidence="8 10" id="KW-0472">Membrane</keyword>
<dbReference type="InterPro" id="IPR042094">
    <property type="entry name" value="T2SS_GspF_sf"/>
</dbReference>
<dbReference type="PRINTS" id="PR00812">
    <property type="entry name" value="BCTERIALGSPF"/>
</dbReference>
<keyword evidence="3 9" id="KW-0813">Transport</keyword>
<comment type="similarity">
    <text evidence="2 9">Belongs to the GSP F family.</text>
</comment>
<feature type="domain" description="Type II secretion system protein GspF" evidence="11">
    <location>
        <begin position="79"/>
        <end position="202"/>
    </location>
</feature>
<feature type="domain" description="Type II secretion system protein GspF" evidence="11">
    <location>
        <begin position="282"/>
        <end position="403"/>
    </location>
</feature>
<evidence type="ECO:0000256" key="4">
    <source>
        <dbReference type="ARBA" id="ARBA00022475"/>
    </source>
</evidence>
<protein>
    <submittedName>
        <fullName evidence="12">Type II secretion system F family protein</fullName>
    </submittedName>
</protein>
<accession>A0ABS8XNC5</accession>
<gene>
    <name evidence="12" type="ORF">LXT13_07385</name>
</gene>
<keyword evidence="13" id="KW-1185">Reference proteome</keyword>
<dbReference type="PANTHER" id="PTHR30012:SF7">
    <property type="entry name" value="PROTEIN TRANSPORT PROTEIN HOFC HOMOLOG"/>
    <property type="match status" value="1"/>
</dbReference>
<evidence type="ECO:0000313" key="12">
    <source>
        <dbReference type="EMBL" id="MCE4554269.1"/>
    </source>
</evidence>
<feature type="transmembrane region" description="Helical" evidence="10">
    <location>
        <begin position="232"/>
        <end position="251"/>
    </location>
</feature>
<dbReference type="InterPro" id="IPR003004">
    <property type="entry name" value="GspF/PilC"/>
</dbReference>
<feature type="transmembrane region" description="Helical" evidence="10">
    <location>
        <begin position="384"/>
        <end position="404"/>
    </location>
</feature>
<organism evidence="12 13">
    <name type="scientific">Pelomonas cellulosilytica</name>
    <dbReference type="NCBI Taxonomy" id="2906762"/>
    <lineage>
        <taxon>Bacteria</taxon>
        <taxon>Pseudomonadati</taxon>
        <taxon>Pseudomonadota</taxon>
        <taxon>Betaproteobacteria</taxon>
        <taxon>Burkholderiales</taxon>
        <taxon>Sphaerotilaceae</taxon>
        <taxon>Roseateles</taxon>
    </lineage>
</organism>
<keyword evidence="7 10" id="KW-1133">Transmembrane helix</keyword>
<comment type="subcellular location">
    <subcellularLocation>
        <location evidence="1 9">Cell inner membrane</location>
        <topology evidence="1 9">Multi-pass membrane protein</topology>
    </subcellularLocation>
</comment>
<reference evidence="12 13" key="1">
    <citation type="submission" date="2021-12" db="EMBL/GenBank/DDBJ databases">
        <title>Genome seq of P8.</title>
        <authorList>
            <person name="Seo T."/>
        </authorList>
    </citation>
    <scope>NUCLEOTIDE SEQUENCE [LARGE SCALE GENOMIC DNA]</scope>
    <source>
        <strain evidence="12 13">P8</strain>
    </source>
</reference>
<evidence type="ECO:0000256" key="10">
    <source>
        <dbReference type="SAM" id="Phobius"/>
    </source>
</evidence>
<name>A0ABS8XNC5_9BURK</name>
<evidence type="ECO:0000256" key="2">
    <source>
        <dbReference type="ARBA" id="ARBA00005745"/>
    </source>
</evidence>
<dbReference type="PROSITE" id="PS00874">
    <property type="entry name" value="T2SP_F"/>
    <property type="match status" value="1"/>
</dbReference>
<dbReference type="RefSeq" id="WP_233371175.1">
    <property type="nucleotide sequence ID" value="NZ_JAJTWU010000002.1"/>
</dbReference>
<evidence type="ECO:0000256" key="8">
    <source>
        <dbReference type="ARBA" id="ARBA00023136"/>
    </source>
</evidence>
<dbReference type="PANTHER" id="PTHR30012">
    <property type="entry name" value="GENERAL SECRETION PATHWAY PROTEIN"/>
    <property type="match status" value="1"/>
</dbReference>
<feature type="transmembrane region" description="Helical" evidence="10">
    <location>
        <begin position="179"/>
        <end position="201"/>
    </location>
</feature>
<dbReference type="InterPro" id="IPR001992">
    <property type="entry name" value="T2SS_GspF/T4SS_PilC_CS"/>
</dbReference>
<evidence type="ECO:0000256" key="5">
    <source>
        <dbReference type="ARBA" id="ARBA00022519"/>
    </source>
</evidence>
<sequence>MDEVKSGALGDASVSSNTRLRVRGPDGLEQLLHMPGLDAVQAVRRARTRGLQVLSVETAPDSSVQAGIASGKPFPLLLFTQELLALLEAGLNLAEALSTLLAKERQPLARQVLDSVLSALQQGRNLSDALGGMPEHFPPVYVATVRASERTGDLPRALSRYVAYQQHFDALRKKLVSALIYPTMLLVVGGFVTLFLLGYVVPRFSVVYEASGKEIPWLSSVMLAFGKVLYHHWQAGLALLVALVVATVWAVRRPGSRAWLLDRALGLPGIAPKVEEFRLARFYRAVGLLLAAGIALPRAMGMVSGLLSPAQQPRLASCRQAVERGQSFASALVAAELASPVALSLVKVGERSGQMAEMLERAARFADDEFARWVDWTSRLLEPLLMTLIGVVVGTVVVLMYMPIFDLASSLQ</sequence>
<dbReference type="InterPro" id="IPR018076">
    <property type="entry name" value="T2SS_GspF_dom"/>
</dbReference>
<keyword evidence="4" id="KW-1003">Cell membrane</keyword>
<evidence type="ECO:0000256" key="6">
    <source>
        <dbReference type="ARBA" id="ARBA00022692"/>
    </source>
</evidence>
<comment type="caution">
    <text evidence="12">The sequence shown here is derived from an EMBL/GenBank/DDBJ whole genome shotgun (WGS) entry which is preliminary data.</text>
</comment>
<evidence type="ECO:0000259" key="11">
    <source>
        <dbReference type="Pfam" id="PF00482"/>
    </source>
</evidence>
<evidence type="ECO:0000256" key="1">
    <source>
        <dbReference type="ARBA" id="ARBA00004429"/>
    </source>
</evidence>
<evidence type="ECO:0000256" key="9">
    <source>
        <dbReference type="RuleBase" id="RU003923"/>
    </source>
</evidence>
<evidence type="ECO:0000313" key="13">
    <source>
        <dbReference type="Proteomes" id="UP001200741"/>
    </source>
</evidence>